<proteinExistence type="predicted"/>
<keyword evidence="2" id="KW-1185">Reference proteome</keyword>
<organism evidence="1 2">
    <name type="scientific">Gymnopus androsaceus JB14</name>
    <dbReference type="NCBI Taxonomy" id="1447944"/>
    <lineage>
        <taxon>Eukaryota</taxon>
        <taxon>Fungi</taxon>
        <taxon>Dikarya</taxon>
        <taxon>Basidiomycota</taxon>
        <taxon>Agaricomycotina</taxon>
        <taxon>Agaricomycetes</taxon>
        <taxon>Agaricomycetidae</taxon>
        <taxon>Agaricales</taxon>
        <taxon>Marasmiineae</taxon>
        <taxon>Omphalotaceae</taxon>
        <taxon>Gymnopus</taxon>
    </lineage>
</organism>
<reference evidence="1" key="1">
    <citation type="journal article" date="2019" name="Environ. Microbiol.">
        <title>Fungal ecological strategies reflected in gene transcription - a case study of two litter decomposers.</title>
        <authorList>
            <person name="Barbi F."/>
            <person name="Kohler A."/>
            <person name="Barry K."/>
            <person name="Baskaran P."/>
            <person name="Daum C."/>
            <person name="Fauchery L."/>
            <person name="Ihrmark K."/>
            <person name="Kuo A."/>
            <person name="LaButti K."/>
            <person name="Lipzen A."/>
            <person name="Morin E."/>
            <person name="Grigoriev I.V."/>
            <person name="Henrissat B."/>
            <person name="Lindahl B."/>
            <person name="Martin F."/>
        </authorList>
    </citation>
    <scope>NUCLEOTIDE SEQUENCE</scope>
    <source>
        <strain evidence="1">JB14</strain>
    </source>
</reference>
<dbReference type="AlphaFoldDB" id="A0A6A4HKF2"/>
<protein>
    <submittedName>
        <fullName evidence="1">Uncharacterized protein</fullName>
    </submittedName>
</protein>
<evidence type="ECO:0000313" key="1">
    <source>
        <dbReference type="EMBL" id="KAE9397345.1"/>
    </source>
</evidence>
<accession>A0A6A4HKF2</accession>
<sequence length="295" mass="32059">MSLAGPVALASFGEAKEGMKAYKDRFIEESQMEGIKLLDSIREAVSNLQTVLSDTDLSDFELVYPDEDPVPDPKAQEEADLDELELVYPKSPTLSPSPALVPSQSEPIEIPRLSIPIPPVLVPSQCEPIQIPHLSIRLPPQASPMKSPSQGRHAFVIPANLDTPAHLYSSAPLPGSLAAYQESRNLAFPASASAPALSPQELVQSNLSHRPCCNSGCDGVVTAENSQRRCMGCVMKGWRSSDGTGQRGIKRKRKSKRVSWFDGYEKEGRDVINQDQCLGWRPYAGGRARAQAAGR</sequence>
<evidence type="ECO:0000313" key="2">
    <source>
        <dbReference type="Proteomes" id="UP000799118"/>
    </source>
</evidence>
<gene>
    <name evidence="1" type="ORF">BT96DRAFT_74452</name>
</gene>
<dbReference type="Proteomes" id="UP000799118">
    <property type="component" value="Unassembled WGS sequence"/>
</dbReference>
<dbReference type="EMBL" id="ML769498">
    <property type="protein sequence ID" value="KAE9397345.1"/>
    <property type="molecule type" value="Genomic_DNA"/>
</dbReference>
<name>A0A6A4HKF2_9AGAR</name>